<proteinExistence type="predicted"/>
<dbReference type="RefSeq" id="WP_168877979.1">
    <property type="nucleotide sequence ID" value="NZ_JABAIM010000003.1"/>
</dbReference>
<organism evidence="2 3">
    <name type="scientific">Leeia aquatica</name>
    <dbReference type="NCBI Taxonomy" id="2725557"/>
    <lineage>
        <taxon>Bacteria</taxon>
        <taxon>Pseudomonadati</taxon>
        <taxon>Pseudomonadota</taxon>
        <taxon>Betaproteobacteria</taxon>
        <taxon>Neisseriales</taxon>
        <taxon>Leeiaceae</taxon>
        <taxon>Leeia</taxon>
    </lineage>
</organism>
<dbReference type="AlphaFoldDB" id="A0A847SFW5"/>
<evidence type="ECO:0000313" key="3">
    <source>
        <dbReference type="Proteomes" id="UP000587991"/>
    </source>
</evidence>
<evidence type="ECO:0000313" key="2">
    <source>
        <dbReference type="EMBL" id="NLR76316.1"/>
    </source>
</evidence>
<sequence>MSRLLAVLLCLPLLATASSDLKDTTALEAACSGLPKQASQLRDNDQRQRFVICRDIAVLQHAGKVIYGDLKRLERLYNEHQYEALERIIRQELTYVLRELKTQSAVMQSLKLQPGEGVWVQPGRWAFDVDGNGQIEVWERHLLAIPKRGHQTPLLAAPSNDEAYYQAEHNLDARFQVDQSDVQWALAYHQFAQGVLELVLSYDIHWDAPFERILELKSPQGVARAHQQVLAGLKTSDALRTSLLAETDDAAEWIPNPKQKQTVFPLPMDEQTFQTWKTLFDHVIPAWSGQTLLIATEKDDGLLATLAEFCPTSQGIDIAAVFHKPVRYPFALEKQAAQQALSRQVCRAVDSKHPASQLFAFLTEYVAQQDKNPDVPSMAFLRHLYWVN</sequence>
<name>A0A847SFW5_9NEIS</name>
<protein>
    <submittedName>
        <fullName evidence="2">Uncharacterized protein</fullName>
    </submittedName>
</protein>
<feature type="signal peptide" evidence="1">
    <location>
        <begin position="1"/>
        <end position="17"/>
    </location>
</feature>
<accession>A0A847SFW5</accession>
<evidence type="ECO:0000256" key="1">
    <source>
        <dbReference type="SAM" id="SignalP"/>
    </source>
</evidence>
<keyword evidence="3" id="KW-1185">Reference proteome</keyword>
<comment type="caution">
    <text evidence="2">The sequence shown here is derived from an EMBL/GenBank/DDBJ whole genome shotgun (WGS) entry which is preliminary data.</text>
</comment>
<keyword evidence="1" id="KW-0732">Signal</keyword>
<dbReference type="EMBL" id="JABAIM010000003">
    <property type="protein sequence ID" value="NLR76316.1"/>
    <property type="molecule type" value="Genomic_DNA"/>
</dbReference>
<gene>
    <name evidence="2" type="ORF">HF682_14210</name>
</gene>
<dbReference type="Proteomes" id="UP000587991">
    <property type="component" value="Unassembled WGS sequence"/>
</dbReference>
<feature type="chain" id="PRO_5032271674" evidence="1">
    <location>
        <begin position="18"/>
        <end position="388"/>
    </location>
</feature>
<reference evidence="2 3" key="1">
    <citation type="submission" date="2020-04" db="EMBL/GenBank/DDBJ databases">
        <title>Draft genome of Leeia sp. IMCC25680.</title>
        <authorList>
            <person name="Song J."/>
            <person name="Cho J.-C."/>
        </authorList>
    </citation>
    <scope>NUCLEOTIDE SEQUENCE [LARGE SCALE GENOMIC DNA]</scope>
    <source>
        <strain evidence="2 3">IMCC25680</strain>
    </source>
</reference>